<dbReference type="RefSeq" id="WP_072712356.1">
    <property type="nucleotide sequence ID" value="NZ_CP016796.1"/>
</dbReference>
<evidence type="ECO:0000313" key="2">
    <source>
        <dbReference type="Proteomes" id="UP000184222"/>
    </source>
</evidence>
<dbReference type="EMBL" id="CP016796">
    <property type="protein sequence ID" value="API86831.1"/>
    <property type="molecule type" value="Genomic_DNA"/>
</dbReference>
<dbReference type="NCBIfam" id="TIGR02167">
    <property type="entry name" value="Liste_lipo_26"/>
    <property type="match status" value="2"/>
</dbReference>
<organism evidence="1 2">
    <name type="scientific">Francisella uliginis</name>
    <dbReference type="NCBI Taxonomy" id="573570"/>
    <lineage>
        <taxon>Bacteria</taxon>
        <taxon>Pseudomonadati</taxon>
        <taxon>Pseudomonadota</taxon>
        <taxon>Gammaproteobacteria</taxon>
        <taxon>Thiotrichales</taxon>
        <taxon>Francisellaceae</taxon>
        <taxon>Francisella</taxon>
    </lineage>
</organism>
<evidence type="ECO:0008006" key="3">
    <source>
        <dbReference type="Google" id="ProtNLM"/>
    </source>
</evidence>
<gene>
    <name evidence="1" type="ORF">F7310_05450</name>
</gene>
<name>A0A1L4BSL0_9GAMM</name>
<keyword evidence="2" id="KW-1185">Reference proteome</keyword>
<dbReference type="Pfam" id="PF03382">
    <property type="entry name" value="DUF285"/>
    <property type="match status" value="1"/>
</dbReference>
<dbReference type="AlphaFoldDB" id="A0A1L4BSL0"/>
<dbReference type="InterPro" id="IPR005046">
    <property type="entry name" value="DUF285"/>
</dbReference>
<dbReference type="STRING" id="573570.F7310_05450"/>
<dbReference type="Proteomes" id="UP000184222">
    <property type="component" value="Chromosome"/>
</dbReference>
<dbReference type="PROSITE" id="PS51257">
    <property type="entry name" value="PROKAR_LIPOPROTEIN"/>
    <property type="match status" value="1"/>
</dbReference>
<dbReference type="OrthoDB" id="5625694at2"/>
<dbReference type="InterPro" id="IPR011889">
    <property type="entry name" value="Liste_lipo_26"/>
</dbReference>
<protein>
    <recommendedName>
        <fullName evidence="3">BspA family leucine-rich repeat surface protein</fullName>
    </recommendedName>
</protein>
<reference evidence="1 2" key="1">
    <citation type="journal article" date="2016" name="Appl. Environ. Microbiol.">
        <title>Whole genome relationships among Francisella bacteria of diverse origin define new species and provide specific regions for detection.</title>
        <authorList>
            <person name="Challacombe J.F."/>
            <person name="Petersen J.M."/>
            <person name="Gallegos-Graves V."/>
            <person name="Hodge D."/>
            <person name="Pillai S."/>
            <person name="Kuske C.R."/>
        </authorList>
    </citation>
    <scope>NUCLEOTIDE SEQUENCE [LARGE SCALE GENOMIC DNA]</scope>
    <source>
        <strain evidence="2">TX07-7310</strain>
    </source>
</reference>
<proteinExistence type="predicted"/>
<evidence type="ECO:0000313" key="1">
    <source>
        <dbReference type="EMBL" id="API86831.1"/>
    </source>
</evidence>
<dbReference type="KEGG" id="frx:F7310_05450"/>
<accession>A0A1L4BSL0</accession>
<sequence length="241" mass="27452">MSVSKRIATLALSSLFISLTGCETVTNVYNEYNPFQEAVEKPTTFQCPKKEVGVLIKNGLGNSYTLVVDDISIRDGNVTNLLRRNIPFIYKGKKINHICTTHVTDMSNLFENAKEVDANITDFDTSNVTDMSYMFAHAETFNQPIGVWNTSSVTNMDHMFYRARLFNQPLKDWNVFSVRNMDYMFPGTYKFNQPLNTWNVFNVTSHAHFTSPTSGLDPEFKPNFLVFTFSVNLATNNKKDS</sequence>